<proteinExistence type="predicted"/>
<dbReference type="Gene3D" id="3.40.50.150">
    <property type="entry name" value="Vaccinia Virus protein VP39"/>
    <property type="match status" value="1"/>
</dbReference>
<dbReference type="InterPro" id="IPR029063">
    <property type="entry name" value="SAM-dependent_MTases_sf"/>
</dbReference>
<dbReference type="GO" id="GO:0032259">
    <property type="term" value="P:methylation"/>
    <property type="evidence" value="ECO:0007669"/>
    <property type="project" value="UniProtKB-KW"/>
</dbReference>
<dbReference type="Gene3D" id="3.90.70.10">
    <property type="entry name" value="Cysteine proteinases"/>
    <property type="match status" value="1"/>
</dbReference>
<dbReference type="Pfam" id="PF04989">
    <property type="entry name" value="RMNT_CmcI"/>
    <property type="match status" value="2"/>
</dbReference>
<evidence type="ECO:0000256" key="2">
    <source>
        <dbReference type="ARBA" id="ARBA00022679"/>
    </source>
</evidence>
<dbReference type="GO" id="GO:0005886">
    <property type="term" value="C:plasma membrane"/>
    <property type="evidence" value="ECO:0007669"/>
    <property type="project" value="TreeGrafter"/>
</dbReference>
<dbReference type="OrthoDB" id="416091at2759"/>
<dbReference type="Proteomes" id="UP000186817">
    <property type="component" value="Unassembled WGS sequence"/>
</dbReference>
<keyword evidence="2" id="KW-0808">Transferase</keyword>
<evidence type="ECO:0000313" key="3">
    <source>
        <dbReference type="EMBL" id="OLQ02738.1"/>
    </source>
</evidence>
<dbReference type="SUPFAM" id="SSF54001">
    <property type="entry name" value="Cysteine proteinases"/>
    <property type="match status" value="1"/>
</dbReference>
<dbReference type="SUPFAM" id="SSF53335">
    <property type="entry name" value="S-adenosyl-L-methionine-dependent methyltransferases"/>
    <property type="match status" value="1"/>
</dbReference>
<dbReference type="GO" id="GO:0008610">
    <property type="term" value="P:lipid biosynthetic process"/>
    <property type="evidence" value="ECO:0007669"/>
    <property type="project" value="InterPro"/>
</dbReference>
<reference evidence="3 4" key="1">
    <citation type="submission" date="2016-02" db="EMBL/GenBank/DDBJ databases">
        <title>Genome analysis of coral dinoflagellate symbionts highlights evolutionary adaptations to a symbiotic lifestyle.</title>
        <authorList>
            <person name="Aranda M."/>
            <person name="Li Y."/>
            <person name="Liew Y.J."/>
            <person name="Baumgarten S."/>
            <person name="Simakov O."/>
            <person name="Wilson M."/>
            <person name="Piel J."/>
            <person name="Ashoor H."/>
            <person name="Bougouffa S."/>
            <person name="Bajic V.B."/>
            <person name="Ryu T."/>
            <person name="Ravasi T."/>
            <person name="Bayer T."/>
            <person name="Micklem G."/>
            <person name="Kim H."/>
            <person name="Bhak J."/>
            <person name="Lajeunesse T.C."/>
            <person name="Voolstra C.R."/>
        </authorList>
    </citation>
    <scope>NUCLEOTIDE SEQUENCE [LARGE SCALE GENOMIC DNA]</scope>
    <source>
        <strain evidence="3 4">CCMP2467</strain>
    </source>
</reference>
<dbReference type="CDD" id="cd02257">
    <property type="entry name" value="Peptidase_C19"/>
    <property type="match status" value="1"/>
</dbReference>
<dbReference type="GO" id="GO:0008168">
    <property type="term" value="F:methyltransferase activity"/>
    <property type="evidence" value="ECO:0007669"/>
    <property type="project" value="UniProtKB-KW"/>
</dbReference>
<dbReference type="EMBL" id="LSRX01000255">
    <property type="protein sequence ID" value="OLQ02738.1"/>
    <property type="molecule type" value="Genomic_DNA"/>
</dbReference>
<gene>
    <name evidence="3" type="ORF">AK812_SmicGene14372</name>
</gene>
<accession>A0A1Q9E5Q0</accession>
<protein>
    <submittedName>
        <fullName evidence="3">Uncharacterized protein</fullName>
    </submittedName>
</protein>
<comment type="caution">
    <text evidence="3">The sequence shown here is derived from an EMBL/GenBank/DDBJ whole genome shotgun (WGS) entry which is preliminary data.</text>
</comment>
<organism evidence="3 4">
    <name type="scientific">Symbiodinium microadriaticum</name>
    <name type="common">Dinoflagellate</name>
    <name type="synonym">Zooxanthella microadriatica</name>
    <dbReference type="NCBI Taxonomy" id="2951"/>
    <lineage>
        <taxon>Eukaryota</taxon>
        <taxon>Sar</taxon>
        <taxon>Alveolata</taxon>
        <taxon>Dinophyceae</taxon>
        <taxon>Suessiales</taxon>
        <taxon>Symbiodiniaceae</taxon>
        <taxon>Symbiodinium</taxon>
    </lineage>
</organism>
<dbReference type="InterPro" id="IPR007072">
    <property type="entry name" value="RNMT_CmcI"/>
</dbReference>
<evidence type="ECO:0000313" key="4">
    <source>
        <dbReference type="Proteomes" id="UP000186817"/>
    </source>
</evidence>
<dbReference type="PANTHER" id="PTHR40048:SF1">
    <property type="entry name" value="RHAMNOSYL O-METHYLTRANSFERASE"/>
    <property type="match status" value="1"/>
</dbReference>
<dbReference type="PANTHER" id="PTHR40048">
    <property type="entry name" value="RHAMNOSYL O-METHYLTRANSFERASE"/>
    <property type="match status" value="1"/>
</dbReference>
<dbReference type="AlphaFoldDB" id="A0A1Q9E5Q0"/>
<keyword evidence="4" id="KW-1185">Reference proteome</keyword>
<sequence>MWLPLQVSRFDAQGRKTFDSVQISSAVYLPRFVDNTLHTTSTRYHITAVIFHLGDSPQRGHYRTAFYKDGRIVGMTDDNEFEEGTNTVCSQRTAGQWPPSHREGSIFAASVSGFSIWPRHACAFSGRQDGISSTDILAAFVAETEDIQRCQSLCIEHAEGECWLYRQRCSPVFREEFDCGRVAAPRMPGQRPYYPEGDDELLKDGSRALFVDDVAFGYELLVNRQGLGARLFGVRASQDPVTLALLQEHLWDLKPDLVVEIGTECGGLASIVAELQELSSTVGHVLTLDISPQGYAPWAHEDCVKRREDSRLWDLHRARRRIVPILRDTRRWGCRCSRISAEGAADSDCVCAKDDAELVQVVAEYASRAERVFLLDDASHFKEDVIRNFELLAPFVTPGSFYVVSDTRLDRLCETVKRLGYPLANGFNPGEKVQCDYYIDNGPASAVAELFSSSALARERFIIDRQAERTILGATPGGWLRALEHQKGDIFGCIFTAIGSDYNGLSMKRLQWAGRISGQRTFAVMIVAAEIGHGHRSRQALDELLHDCKDFSGELLRKVSRVQALKSSHPLSAWEREWCLLSHNFLAFFPSRADFAVRRCLLVAAIQELRMQPDRRTLRLSLAGESKEELVLRTPSESIETWAVEIGRRMDTLSAHGHHLIPCVSFADAKHWTQELGTKMQEQEEELCAQVEDESFGQRLQAAAALLRSALLRSRGRVLREAFTELALHSRLEALCSFQCGAAAARLTRALLAPQQRRVEGCLAAWRHLCSSGQARPQARRRQRRSAQEDLRKGSVLLAEVCRQRQESAMHSFFLQCSRQKAAALREERRSAADLKDAASFYESASKLGPAVRRCTAVRLLALALRKHRGAVGTGPVWRAVATTLTSEVITLCSRTEKVNAQLSEHCRMASARASAGR</sequence>
<name>A0A1Q9E5Q0_SYMMI</name>
<keyword evidence="1" id="KW-0489">Methyltransferase</keyword>
<dbReference type="InterPro" id="IPR038765">
    <property type="entry name" value="Papain-like_cys_pep_sf"/>
</dbReference>
<evidence type="ECO:0000256" key="1">
    <source>
        <dbReference type="ARBA" id="ARBA00022603"/>
    </source>
</evidence>